<dbReference type="SUPFAM" id="SSF63829">
    <property type="entry name" value="Calcium-dependent phosphotriesterase"/>
    <property type="match status" value="2"/>
</dbReference>
<feature type="repeat" description="NHL" evidence="2">
    <location>
        <begin position="333"/>
        <end position="363"/>
    </location>
</feature>
<keyword evidence="7" id="KW-1185">Reference proteome</keyword>
<feature type="repeat" description="NHL" evidence="2">
    <location>
        <begin position="50"/>
        <end position="80"/>
    </location>
</feature>
<dbReference type="Pfam" id="PF25021">
    <property type="entry name" value="TEN_NHL"/>
    <property type="match status" value="5"/>
</dbReference>
<evidence type="ECO:0000256" key="3">
    <source>
        <dbReference type="SAM" id="MobiDB-lite"/>
    </source>
</evidence>
<feature type="repeat" description="NHL" evidence="2">
    <location>
        <begin position="217"/>
        <end position="247"/>
    </location>
</feature>
<dbReference type="Pfam" id="PF01436">
    <property type="entry name" value="NHL"/>
    <property type="match status" value="4"/>
</dbReference>
<feature type="repeat" description="NHL" evidence="2">
    <location>
        <begin position="671"/>
        <end position="706"/>
    </location>
</feature>
<evidence type="ECO:0000313" key="6">
    <source>
        <dbReference type="EMBL" id="SEH08849.1"/>
    </source>
</evidence>
<organism evidence="6 7">
    <name type="scientific">Candidatus Venteria ishoeyi</name>
    <dbReference type="NCBI Taxonomy" id="1899563"/>
    <lineage>
        <taxon>Bacteria</taxon>
        <taxon>Pseudomonadati</taxon>
        <taxon>Pseudomonadota</taxon>
        <taxon>Gammaproteobacteria</taxon>
        <taxon>Thiotrichales</taxon>
        <taxon>Thiotrichaceae</taxon>
        <taxon>Venteria</taxon>
    </lineage>
</organism>
<proteinExistence type="predicted"/>
<keyword evidence="4" id="KW-0732">Signal</keyword>
<evidence type="ECO:0000259" key="5">
    <source>
        <dbReference type="Pfam" id="PF25021"/>
    </source>
</evidence>
<dbReference type="EMBL" id="FMSV02000556">
    <property type="protein sequence ID" value="SEH08849.1"/>
    <property type="molecule type" value="Genomic_DNA"/>
</dbReference>
<feature type="repeat" description="NHL" evidence="2">
    <location>
        <begin position="259"/>
        <end position="302"/>
    </location>
</feature>
<dbReference type="GO" id="GO:0004674">
    <property type="term" value="F:protein serine/threonine kinase activity"/>
    <property type="evidence" value="ECO:0007669"/>
    <property type="project" value="UniProtKB-EC"/>
</dbReference>
<sequence>MQLFKYFLFCLAFVSGSSLATQLDYQIRTWAGDGNAAFAGEQEAAVYASLNMPTGIAASADGSVYIADRSNHRVRKISPQGIISTFAGTGRPGFSGDGGDARQAQLKTPGGIAVDDNGTLYIADTGNHVIRKITPQGMIDTVAGSGKAGERGDKGAASRAQLRSPEDVAVDGQGNLYIADRGNHRIRKVNNAGIITSLAGTTAGFSGDGDKAQAARLKYPWGLAVDTQGFVYVADAGNHRIRRISPEGMIETIAGSSAGYEGDGLPATQAKLNHPQGVSIDLQGNVFIADSYNQRIRQINHDGRIFTIAGSSFTGLSNGTFSGDNELATRARLFYPQDISVDASGTLYIADANNHRVRQLKPNLKTYPRMQTIAGSGRTGSKGGGFSGDNAPAAQARFKVPSHLVFDRQGNLYITDASNHRIRKITPAGVVSTVVGNGQAGALDGDPLQASLNQPTGLAIDDKGNLYIGDTGNHKIRKLDVDGELSTLAGTGKRGNKGDDRAAIQARLNQPRGLHVALDGTVYFADSGNHQIRMITPEGILRRVAGTGRTGFRGDGGNARAAWLNQPSDVISDEQGNLYIADRKNQRVRTVDGQGRIYTLAGSGRKGPTDDGLPASKTRLLEPWGLILDAEGALYIAEYKADRVRKLGLGGDLATVAGAGAPGFGGDGGTATAAQLQGPRGLAFGPDGHLYIADSYNHRIRQVNLDVKPTQVVTIPPQEPPAPEADTKETETSENTEVSTELTDNKDEAATGTTETTDSLLPTMPGKIHCTGLQRPDSLNLLTEFENQSVLKQIHALPAFSSGSLTLRQTPEYGYLLLEQGVLRLSVQPLSITKREADDGLNPGLLINAQQETRIVLDKLVIDAQPAMQGLCKLQAAFASLALPKLSVDPQGQIQVRPAIAGADWFSLRPDWIATAIEQVAVQPGLLFSHTLLENGYPTFSFVFIDPEGQKRQQFFHPAPADAAALQQAVKNLSFEAFGPMRFEWQNKTYQGFLHYQVRVGKKTHDAKLQVRDMPDLNGDGKKDFMLVYPEGSQQWLFAQ</sequence>
<dbReference type="AlphaFoldDB" id="A0A1H6FHK5"/>
<dbReference type="InterPro" id="IPR011042">
    <property type="entry name" value="6-blade_b-propeller_TolB-like"/>
</dbReference>
<keyword evidence="6" id="KW-0808">Transferase</keyword>
<dbReference type="PANTHER" id="PTHR46388:SF2">
    <property type="entry name" value="NHL REPEAT-CONTAINING PROTEIN 2"/>
    <property type="match status" value="1"/>
</dbReference>
<accession>A0A1H6FHK5</accession>
<dbReference type="PANTHER" id="PTHR46388">
    <property type="entry name" value="NHL REPEAT-CONTAINING PROTEIN 2"/>
    <property type="match status" value="1"/>
</dbReference>
<dbReference type="RefSeq" id="WP_103922357.1">
    <property type="nucleotide sequence ID" value="NZ_FMSV02000556.1"/>
</dbReference>
<feature type="region of interest" description="Disordered" evidence="3">
    <location>
        <begin position="713"/>
        <end position="765"/>
    </location>
</feature>
<dbReference type="OrthoDB" id="9770043at2"/>
<dbReference type="Gene3D" id="2.120.10.30">
    <property type="entry name" value="TolB, C-terminal domain"/>
    <property type="match status" value="7"/>
</dbReference>
<reference evidence="6 7" key="1">
    <citation type="submission" date="2016-10" db="EMBL/GenBank/DDBJ databases">
        <authorList>
            <person name="de Groot N.N."/>
        </authorList>
    </citation>
    <scope>NUCLEOTIDE SEQUENCE [LARGE SCALE GENOMIC DNA]</scope>
    <source>
        <strain evidence="6">MBHS1</strain>
    </source>
</reference>
<evidence type="ECO:0000256" key="4">
    <source>
        <dbReference type="SAM" id="SignalP"/>
    </source>
</evidence>
<dbReference type="SMART" id="SM00135">
    <property type="entry name" value="LY"/>
    <property type="match status" value="6"/>
</dbReference>
<feature type="domain" description="Teneurin NHL" evidence="5">
    <location>
        <begin position="496"/>
        <end position="547"/>
    </location>
</feature>
<dbReference type="Proteomes" id="UP000236724">
    <property type="component" value="Unassembled WGS sequence"/>
</dbReference>
<keyword evidence="6" id="KW-0418">Kinase</keyword>
<feature type="repeat" description="NHL" evidence="2">
    <location>
        <begin position="149"/>
        <end position="192"/>
    </location>
</feature>
<feature type="repeat" description="NHL" evidence="2">
    <location>
        <begin position="452"/>
        <end position="482"/>
    </location>
</feature>
<dbReference type="SUPFAM" id="SSF101898">
    <property type="entry name" value="NHL repeat"/>
    <property type="match status" value="1"/>
</dbReference>
<dbReference type="InterPro" id="IPR056822">
    <property type="entry name" value="TEN_NHL"/>
</dbReference>
<dbReference type="CDD" id="cd14953">
    <property type="entry name" value="NHL_like_1"/>
    <property type="match status" value="2"/>
</dbReference>
<dbReference type="InterPro" id="IPR001258">
    <property type="entry name" value="NHL_repeat"/>
</dbReference>
<evidence type="ECO:0000256" key="2">
    <source>
        <dbReference type="PROSITE-ProRule" id="PRU00504"/>
    </source>
</evidence>
<feature type="domain" description="Teneurin NHL" evidence="5">
    <location>
        <begin position="151"/>
        <end position="202"/>
    </location>
</feature>
<evidence type="ECO:0000313" key="7">
    <source>
        <dbReference type="Proteomes" id="UP000236724"/>
    </source>
</evidence>
<feature type="domain" description="Teneurin NHL" evidence="5">
    <location>
        <begin position="262"/>
        <end position="312"/>
    </location>
</feature>
<dbReference type="PROSITE" id="PS51125">
    <property type="entry name" value="NHL"/>
    <property type="match status" value="8"/>
</dbReference>
<feature type="chain" id="PRO_5014919166" evidence="4">
    <location>
        <begin position="21"/>
        <end position="1040"/>
    </location>
</feature>
<protein>
    <submittedName>
        <fullName evidence="6">Serine/threonine-protein kinase PknD</fullName>
        <ecNumber evidence="6">2.7.11.1</ecNumber>
    </submittedName>
</protein>
<evidence type="ECO:0000256" key="1">
    <source>
        <dbReference type="ARBA" id="ARBA00022737"/>
    </source>
</evidence>
<feature type="signal peptide" evidence="4">
    <location>
        <begin position="1"/>
        <end position="20"/>
    </location>
</feature>
<feature type="domain" description="Teneurin NHL" evidence="5">
    <location>
        <begin position="95"/>
        <end position="146"/>
    </location>
</feature>
<dbReference type="InterPro" id="IPR000033">
    <property type="entry name" value="LDLR_classB_rpt"/>
</dbReference>
<feature type="compositionally biased region" description="Low complexity" evidence="3">
    <location>
        <begin position="733"/>
        <end position="742"/>
    </location>
</feature>
<feature type="domain" description="Teneurin NHL" evidence="5">
    <location>
        <begin position="206"/>
        <end position="257"/>
    </location>
</feature>
<name>A0A1H6FHK5_9GAMM</name>
<keyword evidence="1" id="KW-0677">Repeat</keyword>
<dbReference type="EC" id="2.7.11.1" evidence="6"/>
<feature type="repeat" description="NHL" evidence="2">
    <location>
        <begin position="93"/>
        <end position="136"/>
    </location>
</feature>
<feature type="region of interest" description="Disordered" evidence="3">
    <location>
        <begin position="143"/>
        <end position="165"/>
    </location>
</feature>
<gene>
    <name evidence="6" type="primary">pknD_3</name>
    <name evidence="6" type="ORF">MBHS_04742</name>
</gene>